<organism evidence="2 3">
    <name type="scientific">Petropleomorpha daqingensis</name>
    <dbReference type="NCBI Taxonomy" id="2026353"/>
    <lineage>
        <taxon>Bacteria</taxon>
        <taxon>Bacillati</taxon>
        <taxon>Actinomycetota</taxon>
        <taxon>Actinomycetes</taxon>
        <taxon>Geodermatophilales</taxon>
        <taxon>Geodermatophilaceae</taxon>
        <taxon>Petropleomorpha</taxon>
    </lineage>
</organism>
<feature type="transmembrane region" description="Helical" evidence="1">
    <location>
        <begin position="42"/>
        <end position="62"/>
    </location>
</feature>
<feature type="transmembrane region" description="Helical" evidence="1">
    <location>
        <begin position="101"/>
        <end position="122"/>
    </location>
</feature>
<keyword evidence="1" id="KW-1133">Transmembrane helix</keyword>
<comment type="caution">
    <text evidence="2">The sequence shown here is derived from an EMBL/GenBank/DDBJ whole genome shotgun (WGS) entry which is preliminary data.</text>
</comment>
<gene>
    <name evidence="2" type="ORF">GGQ55_000236</name>
</gene>
<name>A0A853CC40_9ACTN</name>
<sequence length="124" mass="12852">MTALDDAPLVALSRAAVLGRLTAVLGLASAAVHILVLDTAELGSLVMVGMAAVCLPCAWHLWRHPTPAVWATTATLDAAMLLLHAQMLAAMTHHSAAHPHGLMWTGLALVTSQLVLAGAAALRR</sequence>
<feature type="transmembrane region" description="Helical" evidence="1">
    <location>
        <begin position="17"/>
        <end position="36"/>
    </location>
</feature>
<dbReference type="Proteomes" id="UP000541969">
    <property type="component" value="Unassembled WGS sequence"/>
</dbReference>
<accession>A0A853CC40</accession>
<keyword evidence="3" id="KW-1185">Reference proteome</keyword>
<dbReference type="EMBL" id="JACBZT010000001">
    <property type="protein sequence ID" value="NYJ03958.1"/>
    <property type="molecule type" value="Genomic_DNA"/>
</dbReference>
<keyword evidence="1" id="KW-0812">Transmembrane</keyword>
<dbReference type="RefSeq" id="WP_179714738.1">
    <property type="nucleotide sequence ID" value="NZ_JACBZT010000001.1"/>
</dbReference>
<evidence type="ECO:0000256" key="1">
    <source>
        <dbReference type="SAM" id="Phobius"/>
    </source>
</evidence>
<protein>
    <submittedName>
        <fullName evidence="2">Uncharacterized protein</fullName>
    </submittedName>
</protein>
<evidence type="ECO:0000313" key="2">
    <source>
        <dbReference type="EMBL" id="NYJ03958.1"/>
    </source>
</evidence>
<proteinExistence type="predicted"/>
<keyword evidence="1" id="KW-0472">Membrane</keyword>
<reference evidence="2 3" key="1">
    <citation type="submission" date="2020-07" db="EMBL/GenBank/DDBJ databases">
        <title>Sequencing the genomes of 1000 actinobacteria strains.</title>
        <authorList>
            <person name="Klenk H.-P."/>
        </authorList>
    </citation>
    <scope>NUCLEOTIDE SEQUENCE [LARGE SCALE GENOMIC DNA]</scope>
    <source>
        <strain evidence="2 3">DSM 104001</strain>
    </source>
</reference>
<dbReference type="AlphaFoldDB" id="A0A853CC40"/>
<evidence type="ECO:0000313" key="3">
    <source>
        <dbReference type="Proteomes" id="UP000541969"/>
    </source>
</evidence>